<feature type="domain" description="Bacterial bifunctional deaminase-reductase C-terminal" evidence="1">
    <location>
        <begin position="4"/>
        <end position="190"/>
    </location>
</feature>
<dbReference type="InterPro" id="IPR024072">
    <property type="entry name" value="DHFR-like_dom_sf"/>
</dbReference>
<dbReference type="SUPFAM" id="SSF53597">
    <property type="entry name" value="Dihydrofolate reductase-like"/>
    <property type="match status" value="1"/>
</dbReference>
<dbReference type="PANTHER" id="PTHR38011">
    <property type="entry name" value="DIHYDROFOLATE REDUCTASE FAMILY PROTEIN (AFU_ORTHOLOGUE AFUA_8G06820)"/>
    <property type="match status" value="1"/>
</dbReference>
<reference evidence="2 3" key="1">
    <citation type="submission" date="2022-07" db="EMBL/GenBank/DDBJ databases">
        <title>Novel species in genus Arthrobacter.</title>
        <authorList>
            <person name="Liu Y."/>
        </authorList>
    </citation>
    <scope>NUCLEOTIDE SEQUENCE [LARGE SCALE GENOMIC DNA]</scope>
    <source>
        <strain evidence="3">zg-Y859</strain>
    </source>
</reference>
<keyword evidence="3" id="KW-1185">Reference proteome</keyword>
<gene>
    <name evidence="2" type="ORF">NNX28_08570</name>
</gene>
<sequence length="218" mass="23549">MSRVRVDLNISLDGFATTTDQTPGNPFGDDWGRLTAAYAATRTFRQRVLHDESGEGTTGVDDRYAELYFEDIGAEIMGAGMFGLHANPDDPDWRGWWGEDPPFHVPVYVLTHNPREPLEMAGGTTFEFLTATPEKALDTAAAAAGGGDVRVGGGASTVRDFLRAGLVDDLHVAIAPIILGRGVRLWDDLRGLEADCQVTSESAPSGTTHVTFRRGERS</sequence>
<organism evidence="2 3">
    <name type="scientific">Arthrobacter jinronghuae</name>
    <dbReference type="NCBI Taxonomy" id="2964609"/>
    <lineage>
        <taxon>Bacteria</taxon>
        <taxon>Bacillati</taxon>
        <taxon>Actinomycetota</taxon>
        <taxon>Actinomycetes</taxon>
        <taxon>Micrococcales</taxon>
        <taxon>Micrococcaceae</taxon>
        <taxon>Arthrobacter</taxon>
    </lineage>
</organism>
<name>A0ABT1NQJ0_9MICC</name>
<protein>
    <submittedName>
        <fullName evidence="2">Dihydrofolate reductase family protein</fullName>
    </submittedName>
</protein>
<accession>A0ABT1NQJ0</accession>
<dbReference type="InterPro" id="IPR050765">
    <property type="entry name" value="Riboflavin_Biosynth_HTPR"/>
</dbReference>
<dbReference type="EMBL" id="JANFLP010000008">
    <property type="protein sequence ID" value="MCQ1949978.1"/>
    <property type="molecule type" value="Genomic_DNA"/>
</dbReference>
<dbReference type="Pfam" id="PF01872">
    <property type="entry name" value="RibD_C"/>
    <property type="match status" value="1"/>
</dbReference>
<dbReference type="Gene3D" id="3.40.430.10">
    <property type="entry name" value="Dihydrofolate Reductase, subunit A"/>
    <property type="match status" value="1"/>
</dbReference>
<evidence type="ECO:0000313" key="3">
    <source>
        <dbReference type="Proteomes" id="UP001206924"/>
    </source>
</evidence>
<dbReference type="RefSeq" id="WP_255865467.1">
    <property type="nucleotide sequence ID" value="NZ_CP104263.1"/>
</dbReference>
<dbReference type="PANTHER" id="PTHR38011:SF12">
    <property type="entry name" value="BIFUNCTIONAL DEAMINASE-REDUCTASE DOMAIN PROTEIN"/>
    <property type="match status" value="1"/>
</dbReference>
<proteinExistence type="predicted"/>
<evidence type="ECO:0000259" key="1">
    <source>
        <dbReference type="Pfam" id="PF01872"/>
    </source>
</evidence>
<comment type="caution">
    <text evidence="2">The sequence shown here is derived from an EMBL/GenBank/DDBJ whole genome shotgun (WGS) entry which is preliminary data.</text>
</comment>
<evidence type="ECO:0000313" key="2">
    <source>
        <dbReference type="EMBL" id="MCQ1949978.1"/>
    </source>
</evidence>
<dbReference type="Proteomes" id="UP001206924">
    <property type="component" value="Unassembled WGS sequence"/>
</dbReference>
<dbReference type="InterPro" id="IPR002734">
    <property type="entry name" value="RibDG_C"/>
</dbReference>